<dbReference type="Proteomes" id="UP000788426">
    <property type="component" value="Unassembled WGS sequence"/>
</dbReference>
<dbReference type="InterPro" id="IPR000866">
    <property type="entry name" value="AhpC/TSA"/>
</dbReference>
<dbReference type="PANTHER" id="PTHR42852:SF6">
    <property type="entry name" value="THIOL:DISULFIDE INTERCHANGE PROTEIN DSBE"/>
    <property type="match status" value="1"/>
</dbReference>
<dbReference type="InterPro" id="IPR050553">
    <property type="entry name" value="Thioredoxin_ResA/DsbE_sf"/>
</dbReference>
<dbReference type="PROSITE" id="PS51352">
    <property type="entry name" value="THIOREDOXIN_2"/>
    <property type="match status" value="1"/>
</dbReference>
<evidence type="ECO:0000313" key="7">
    <source>
        <dbReference type="Proteomes" id="UP000788426"/>
    </source>
</evidence>
<evidence type="ECO:0000256" key="3">
    <source>
        <dbReference type="ARBA" id="ARBA00023284"/>
    </source>
</evidence>
<name>A0ABS6YCX4_9BACT</name>
<dbReference type="PANTHER" id="PTHR42852">
    <property type="entry name" value="THIOL:DISULFIDE INTERCHANGE PROTEIN DSBE"/>
    <property type="match status" value="1"/>
</dbReference>
<dbReference type="InterPro" id="IPR025380">
    <property type="entry name" value="DUF4369"/>
</dbReference>
<keyword evidence="7" id="KW-1185">Reference proteome</keyword>
<dbReference type="RefSeq" id="WP_219481331.1">
    <property type="nucleotide sequence ID" value="NZ_JAHXCT010000004.1"/>
</dbReference>
<dbReference type="InterPro" id="IPR017937">
    <property type="entry name" value="Thioredoxin_CS"/>
</dbReference>
<accession>A0ABS6YCX4</accession>
<keyword evidence="2" id="KW-1015">Disulfide bond</keyword>
<proteinExistence type="predicted"/>
<feature type="domain" description="Thioredoxin" evidence="5">
    <location>
        <begin position="231"/>
        <end position="372"/>
    </location>
</feature>
<protein>
    <submittedName>
        <fullName evidence="6">AhpC/TSA family protein</fullName>
    </submittedName>
</protein>
<evidence type="ECO:0000256" key="1">
    <source>
        <dbReference type="ARBA" id="ARBA00022748"/>
    </source>
</evidence>
<dbReference type="PROSITE" id="PS00194">
    <property type="entry name" value="THIOREDOXIN_1"/>
    <property type="match status" value="1"/>
</dbReference>
<comment type="caution">
    <text evidence="6">The sequence shown here is derived from an EMBL/GenBank/DDBJ whole genome shotgun (WGS) entry which is preliminary data.</text>
</comment>
<sequence length="372" mass="41860">MKKLILCSVLAASIFPSFAQVKKAVKAPVALIKGTCPENVKKVYLLDMQKNQRVVDSVDVVKGNFVVKYKPENKDQFFGIGKDEDFVIFVMDGKPLEINLNKNTLKGSPLNEKLSKYNAALDSINEPGKQIYADYQKVVSDNSLSDTEKTTRVNELRKKFMDLHNASSLYYKKVINENKDNILPALYINYVADAVTESELNELLKPTHVYANHPMLSALKQQLSIEEAKQKIIGQPFIDLTLNDVNGVSHKLSEYCGKGNYVLIDFWASWCGPCRGEMPNVRANFEKYKDKGFNIVAISFDSKAESWKDAIAEMKMNWVNLSDLKAWHSEAGKAYNINAIPSSLLVDPQGKIVARDLRSEALGEKLKEIYGF</sequence>
<keyword evidence="1" id="KW-0201">Cytochrome c-type biogenesis</keyword>
<dbReference type="Pfam" id="PF14289">
    <property type="entry name" value="DUF4369"/>
    <property type="match status" value="1"/>
</dbReference>
<organism evidence="6 7">
    <name type="scientific">Hoylesella nanceiensis</name>
    <dbReference type="NCBI Taxonomy" id="425941"/>
    <lineage>
        <taxon>Bacteria</taxon>
        <taxon>Pseudomonadati</taxon>
        <taxon>Bacteroidota</taxon>
        <taxon>Bacteroidia</taxon>
        <taxon>Bacteroidales</taxon>
        <taxon>Prevotellaceae</taxon>
        <taxon>Hoylesella</taxon>
    </lineage>
</organism>
<dbReference type="CDD" id="cd02966">
    <property type="entry name" value="TlpA_like_family"/>
    <property type="match status" value="1"/>
</dbReference>
<keyword evidence="4" id="KW-0732">Signal</keyword>
<evidence type="ECO:0000256" key="2">
    <source>
        <dbReference type="ARBA" id="ARBA00023157"/>
    </source>
</evidence>
<dbReference type="EMBL" id="JAHXCT010000004">
    <property type="protein sequence ID" value="MBW4769423.1"/>
    <property type="molecule type" value="Genomic_DNA"/>
</dbReference>
<gene>
    <name evidence="6" type="ORF">KZO38_06565</name>
</gene>
<feature type="signal peptide" evidence="4">
    <location>
        <begin position="1"/>
        <end position="19"/>
    </location>
</feature>
<evidence type="ECO:0000256" key="4">
    <source>
        <dbReference type="SAM" id="SignalP"/>
    </source>
</evidence>
<keyword evidence="3" id="KW-0676">Redox-active center</keyword>
<evidence type="ECO:0000259" key="5">
    <source>
        <dbReference type="PROSITE" id="PS51352"/>
    </source>
</evidence>
<reference evidence="6 7" key="1">
    <citation type="submission" date="2021-07" db="EMBL/GenBank/DDBJ databases">
        <title>Genomic diversity and antimicrobial resistance of Prevotella spp. isolated from chronic lung disease airways.</title>
        <authorList>
            <person name="Webb K.A."/>
            <person name="Olagoke O.S."/>
            <person name="Baird T."/>
            <person name="Neill J."/>
            <person name="Pham A."/>
            <person name="Wells T.J."/>
            <person name="Ramsay K.A."/>
            <person name="Bell S.C."/>
            <person name="Sarovich D.S."/>
            <person name="Price E.P."/>
        </authorList>
    </citation>
    <scope>NUCLEOTIDE SEQUENCE [LARGE SCALE GENOMIC DNA]</scope>
    <source>
        <strain evidence="6 7">SCHI0011.S.12</strain>
    </source>
</reference>
<dbReference type="Pfam" id="PF00578">
    <property type="entry name" value="AhpC-TSA"/>
    <property type="match status" value="1"/>
</dbReference>
<evidence type="ECO:0000313" key="6">
    <source>
        <dbReference type="EMBL" id="MBW4769423.1"/>
    </source>
</evidence>
<feature type="chain" id="PRO_5045444349" evidence="4">
    <location>
        <begin position="20"/>
        <end position="372"/>
    </location>
</feature>
<dbReference type="InterPro" id="IPR013766">
    <property type="entry name" value="Thioredoxin_domain"/>
</dbReference>